<dbReference type="EMBL" id="JAJOMB010000033">
    <property type="protein sequence ID" value="MCD5316725.1"/>
    <property type="molecule type" value="Genomic_DNA"/>
</dbReference>
<keyword evidence="1" id="KW-0472">Membrane</keyword>
<dbReference type="Proteomes" id="UP001138997">
    <property type="component" value="Unassembled WGS sequence"/>
</dbReference>
<name>A0A9X1NLW7_9ACTN</name>
<comment type="caution">
    <text evidence="2">The sequence shown here is derived from an EMBL/GenBank/DDBJ whole genome shotgun (WGS) entry which is preliminary data.</text>
</comment>
<evidence type="ECO:0000313" key="2">
    <source>
        <dbReference type="EMBL" id="MCD5316725.1"/>
    </source>
</evidence>
<evidence type="ECO:0000256" key="1">
    <source>
        <dbReference type="SAM" id="Phobius"/>
    </source>
</evidence>
<reference evidence="2" key="1">
    <citation type="submission" date="2021-11" db="EMBL/GenBank/DDBJ databases">
        <title>Streptomyces corallinus and Kineosporia corallina sp. nov., two new coral-derived marine actinobacteria.</title>
        <authorList>
            <person name="Buangrab K."/>
            <person name="Sutthacheep M."/>
            <person name="Yeemin T."/>
            <person name="Harunari E."/>
            <person name="Igarashi Y."/>
            <person name="Sripreechasak P."/>
            <person name="Kanchanasin P."/>
            <person name="Tanasupawat S."/>
            <person name="Phongsopitanun W."/>
        </authorList>
    </citation>
    <scope>NUCLEOTIDE SEQUENCE</scope>
    <source>
        <strain evidence="2">JCM 31032</strain>
    </source>
</reference>
<keyword evidence="3" id="KW-1185">Reference proteome</keyword>
<gene>
    <name evidence="2" type="ORF">LR394_38090</name>
</gene>
<sequence length="89" mass="9165">MATVMGRNHTLVAVLSLLYLIGFTLLVSTGRGLNMVSARQFTLALGLLVIGPLATAGVLVTGLGLLCVAAALFVPLLAAASYRPTTPNR</sequence>
<organism evidence="2 3">
    <name type="scientific">Kineosporia babensis</name>
    <dbReference type="NCBI Taxonomy" id="499548"/>
    <lineage>
        <taxon>Bacteria</taxon>
        <taxon>Bacillati</taxon>
        <taxon>Actinomycetota</taxon>
        <taxon>Actinomycetes</taxon>
        <taxon>Kineosporiales</taxon>
        <taxon>Kineosporiaceae</taxon>
        <taxon>Kineosporia</taxon>
    </lineage>
</organism>
<protein>
    <submittedName>
        <fullName evidence="2">Uncharacterized protein</fullName>
    </submittedName>
</protein>
<feature type="transmembrane region" description="Helical" evidence="1">
    <location>
        <begin position="54"/>
        <end position="80"/>
    </location>
</feature>
<evidence type="ECO:0000313" key="3">
    <source>
        <dbReference type="Proteomes" id="UP001138997"/>
    </source>
</evidence>
<dbReference type="RefSeq" id="WP_231449576.1">
    <property type="nucleotide sequence ID" value="NZ_JAJOMB010000033.1"/>
</dbReference>
<keyword evidence="1" id="KW-0812">Transmembrane</keyword>
<accession>A0A9X1NLW7</accession>
<dbReference type="AlphaFoldDB" id="A0A9X1NLW7"/>
<proteinExistence type="predicted"/>
<keyword evidence="1" id="KW-1133">Transmembrane helix</keyword>